<keyword evidence="6" id="KW-1185">Reference proteome</keyword>
<comment type="caution">
    <text evidence="5">The sequence shown here is derived from an EMBL/GenBank/DDBJ whole genome shotgun (WGS) entry which is preliminary data.</text>
</comment>
<comment type="similarity">
    <text evidence="1 2 3">Belongs to the glutamine synthetase family.</text>
</comment>
<dbReference type="EMBL" id="JBAKBA010000248">
    <property type="protein sequence ID" value="MEL0661088.1"/>
    <property type="molecule type" value="Genomic_DNA"/>
</dbReference>
<name>A0ABU9HH77_9GAMM</name>
<dbReference type="Pfam" id="PF00120">
    <property type="entry name" value="Gln-synt_C"/>
    <property type="match status" value="1"/>
</dbReference>
<evidence type="ECO:0000259" key="4">
    <source>
        <dbReference type="PROSITE" id="PS51987"/>
    </source>
</evidence>
<dbReference type="Gene3D" id="3.30.590.10">
    <property type="entry name" value="Glutamine synthetase/guanido kinase, catalytic domain"/>
    <property type="match status" value="1"/>
</dbReference>
<dbReference type="EC" id="6.3.1.2" evidence="5"/>
<accession>A0ABU9HH77</accession>
<evidence type="ECO:0000256" key="1">
    <source>
        <dbReference type="ARBA" id="ARBA00009897"/>
    </source>
</evidence>
<feature type="domain" description="GS catalytic" evidence="4">
    <location>
        <begin position="1"/>
        <end position="74"/>
    </location>
</feature>
<evidence type="ECO:0000256" key="2">
    <source>
        <dbReference type="PROSITE-ProRule" id="PRU01331"/>
    </source>
</evidence>
<dbReference type="InterPro" id="IPR008146">
    <property type="entry name" value="Gln_synth_cat_dom"/>
</dbReference>
<dbReference type="PANTHER" id="PTHR43407">
    <property type="entry name" value="GLUTAMINE SYNTHETASE"/>
    <property type="match status" value="1"/>
</dbReference>
<dbReference type="GO" id="GO:0004356">
    <property type="term" value="F:glutamine synthetase activity"/>
    <property type="evidence" value="ECO:0007669"/>
    <property type="project" value="UniProtKB-EC"/>
</dbReference>
<dbReference type="PANTHER" id="PTHR43407:SF2">
    <property type="entry name" value="GLUTAMINE SYNTHETASE"/>
    <property type="match status" value="1"/>
</dbReference>
<dbReference type="PROSITE" id="PS51987">
    <property type="entry name" value="GS_CATALYTIC"/>
    <property type="match status" value="1"/>
</dbReference>
<reference evidence="5 6" key="1">
    <citation type="submission" date="2024-02" db="EMBL/GenBank/DDBJ databases">
        <title>Bacteria isolated from the canopy kelp, Nereocystis luetkeana.</title>
        <authorList>
            <person name="Pfister C.A."/>
            <person name="Younker I.T."/>
            <person name="Light S.H."/>
        </authorList>
    </citation>
    <scope>NUCLEOTIDE SEQUENCE [LARGE SCALE GENOMIC DNA]</scope>
    <source>
        <strain evidence="5 6">TI.2.07</strain>
    </source>
</reference>
<keyword evidence="5" id="KW-0436">Ligase</keyword>
<dbReference type="SUPFAM" id="SSF55931">
    <property type="entry name" value="Glutamine synthetase/guanido kinase"/>
    <property type="match status" value="1"/>
</dbReference>
<dbReference type="InterPro" id="IPR014746">
    <property type="entry name" value="Gln_synth/guanido_kin_cat_dom"/>
</dbReference>
<gene>
    <name evidence="5" type="primary">glnA</name>
    <name evidence="5" type="ORF">V6255_18440</name>
</gene>
<evidence type="ECO:0000313" key="5">
    <source>
        <dbReference type="EMBL" id="MEL0661088.1"/>
    </source>
</evidence>
<proteinExistence type="inferred from homology"/>
<protein>
    <submittedName>
        <fullName evidence="5">Glutamine synthetase</fullName>
        <ecNumber evidence="5">6.3.1.2</ecNumber>
    </submittedName>
</protein>
<feature type="non-terminal residue" evidence="5">
    <location>
        <position position="74"/>
    </location>
</feature>
<feature type="non-terminal residue" evidence="5">
    <location>
        <position position="1"/>
    </location>
</feature>
<evidence type="ECO:0000313" key="6">
    <source>
        <dbReference type="Proteomes" id="UP001366060"/>
    </source>
</evidence>
<organism evidence="5 6">
    <name type="scientific">Psychromonas arctica</name>
    <dbReference type="NCBI Taxonomy" id="168275"/>
    <lineage>
        <taxon>Bacteria</taxon>
        <taxon>Pseudomonadati</taxon>
        <taxon>Pseudomonadota</taxon>
        <taxon>Gammaproteobacteria</taxon>
        <taxon>Alteromonadales</taxon>
        <taxon>Psychromonadaceae</taxon>
        <taxon>Psychromonas</taxon>
    </lineage>
</organism>
<evidence type="ECO:0000256" key="3">
    <source>
        <dbReference type="RuleBase" id="RU000384"/>
    </source>
</evidence>
<dbReference type="Proteomes" id="UP001366060">
    <property type="component" value="Unassembled WGS sequence"/>
</dbReference>
<sequence length="74" mass="8135">IEVRIPHPTMNPYLGFSPMLMAGLARLKNKIHPGDSLDKDLNDLPKEEADAIPHVAVSFEEALAALEAARDFLI</sequence>